<evidence type="ECO:0000313" key="8">
    <source>
        <dbReference type="Proteomes" id="UP000824249"/>
    </source>
</evidence>
<dbReference type="Proteomes" id="UP000824249">
    <property type="component" value="Unassembled WGS sequence"/>
</dbReference>
<dbReference type="Gene3D" id="2.30.310.10">
    <property type="entry name" value="ibrinogen binding protein from staphylococcus aureus domain"/>
    <property type="match status" value="1"/>
</dbReference>
<keyword evidence="3 5" id="KW-0694">RNA-binding</keyword>
<reference evidence="7" key="2">
    <citation type="submission" date="2021-04" db="EMBL/GenBank/DDBJ databases">
        <authorList>
            <person name="Gilroy R."/>
        </authorList>
    </citation>
    <scope>NUCLEOTIDE SEQUENCE</scope>
    <source>
        <strain evidence="7">26628</strain>
    </source>
</reference>
<comment type="similarity">
    <text evidence="5">Belongs to the NEMF family.</text>
</comment>
<keyword evidence="2 5" id="KW-0699">rRNA-binding</keyword>
<dbReference type="PANTHER" id="PTHR15239:SF6">
    <property type="entry name" value="RIBOSOME QUALITY CONTROL COMPLEX SUBUNIT NEMF"/>
    <property type="match status" value="1"/>
</dbReference>
<comment type="subunit">
    <text evidence="5">Associates with stalled 50S ribosomal subunits. Binds to RqcP.</text>
</comment>
<dbReference type="GO" id="GO:1990112">
    <property type="term" value="C:RQC complex"/>
    <property type="evidence" value="ECO:0007669"/>
    <property type="project" value="TreeGrafter"/>
</dbReference>
<accession>A0A9D1VSF0</accession>
<feature type="domain" description="NFACT RNA-binding" evidence="6">
    <location>
        <begin position="447"/>
        <end position="531"/>
    </location>
</feature>
<dbReference type="InterPro" id="IPR043682">
    <property type="entry name" value="RqcH_bacterial"/>
</dbReference>
<evidence type="ECO:0000256" key="2">
    <source>
        <dbReference type="ARBA" id="ARBA00022730"/>
    </source>
</evidence>
<sequence>MPQDAFTLRHVARELDAMLAGGKVNKIIQPSRDEVDILLYAGGKTRKLLLNTHASFARACVSVIPRTAPETAPNFCMLLRKHLSGATLTQVRTEGFERILSFTFDCTGEFTRARRTLYAEIMGKYSNLVLTEGGVITGALKISSLQENFKRVLFPGVAYRPPEPQDKANPADRTATLERLRAFAGGDLAEFLFRSLSGLALPTCRLLAQELGDRTQPFGALAANAEEKIHAFLFSEETAPAVERQNGEAKDFHARFPAGERYESVLAAMDAYYTERETNRDFAEKKRRLESVLAARRKKEEKKLSLLLERERECADLEKNRVFGELITANIYALRKGMDAFEAVNYYEEGAPTVRIPLDRTLAPAQNAQKYFKKYNKQKRTLAAVAPQKEEALADLDYTRSMLSALSLAENALDLQEMEAELRGAGLLPPEKKRTKAAPPIPFRTFSVGGFRILAGRNNVQNDRLVRAAAPDDVWLHTQKYHSSHVLIRTEGKPVPDEVLHAAAQICAYFSDGKASGKIPVDYCERRFVKKPSGAKAGFVVYTDYRTLLVDPDRHAAEEC</sequence>
<evidence type="ECO:0000256" key="1">
    <source>
        <dbReference type="ARBA" id="ARBA00022555"/>
    </source>
</evidence>
<dbReference type="GO" id="GO:0000049">
    <property type="term" value="F:tRNA binding"/>
    <property type="evidence" value="ECO:0007669"/>
    <property type="project" value="UniProtKB-UniRule"/>
</dbReference>
<dbReference type="GO" id="GO:0072344">
    <property type="term" value="P:rescue of stalled ribosome"/>
    <property type="evidence" value="ECO:0007669"/>
    <property type="project" value="UniProtKB-UniRule"/>
</dbReference>
<evidence type="ECO:0000256" key="4">
    <source>
        <dbReference type="ARBA" id="ARBA00022917"/>
    </source>
</evidence>
<gene>
    <name evidence="5" type="primary">rqcH</name>
    <name evidence="7" type="ORF">H9737_00430</name>
</gene>
<dbReference type="EMBL" id="DXFD01000007">
    <property type="protein sequence ID" value="HIX46139.1"/>
    <property type="molecule type" value="Genomic_DNA"/>
</dbReference>
<keyword evidence="4 5" id="KW-0648">Protein biosynthesis</keyword>
<dbReference type="AlphaFoldDB" id="A0A9D1VSF0"/>
<dbReference type="GO" id="GO:0019843">
    <property type="term" value="F:rRNA binding"/>
    <property type="evidence" value="ECO:0007669"/>
    <property type="project" value="UniProtKB-UniRule"/>
</dbReference>
<dbReference type="GO" id="GO:0043023">
    <property type="term" value="F:ribosomal large subunit binding"/>
    <property type="evidence" value="ECO:0007669"/>
    <property type="project" value="UniProtKB-UniRule"/>
</dbReference>
<evidence type="ECO:0000313" key="7">
    <source>
        <dbReference type="EMBL" id="HIX46139.1"/>
    </source>
</evidence>
<dbReference type="Pfam" id="PF05833">
    <property type="entry name" value="NFACT_N"/>
    <property type="match status" value="1"/>
</dbReference>
<dbReference type="InterPro" id="IPR008532">
    <property type="entry name" value="NFACT_RNA-bd"/>
</dbReference>
<comment type="caution">
    <text evidence="7">The sequence shown here is derived from an EMBL/GenBank/DDBJ whole genome shotgun (WGS) entry which is preliminary data.</text>
</comment>
<protein>
    <recommendedName>
        <fullName evidence="5">Rqc2 homolog RqcH</fullName>
        <shortName evidence="5">RqcH</shortName>
    </recommendedName>
</protein>
<dbReference type="InterPro" id="IPR051608">
    <property type="entry name" value="RQC_Subunit_NEMF"/>
</dbReference>
<comment type="function">
    <text evidence="5">Key component of the ribosome quality control system (RQC), a ribosome-associated complex that mediates the extraction of incompletely synthesized nascent chains from stalled ribosomes and their subsequent degradation. RqcH recruits Ala-charged tRNA, and with RqcP directs the elongation of stalled nascent chains on 50S ribosomal subunits, leading to non-templated C-terminal alanine extensions (Ala tail). The Ala tail promotes nascent chain degradation. May add between 1 and at least 8 Ala residues. Binds to stalled 50S ribosomal subunits.</text>
</comment>
<evidence type="ECO:0000256" key="5">
    <source>
        <dbReference type="HAMAP-Rule" id="MF_00844"/>
    </source>
</evidence>
<reference evidence="7" key="1">
    <citation type="journal article" date="2021" name="PeerJ">
        <title>Extensive microbial diversity within the chicken gut microbiome revealed by metagenomics and culture.</title>
        <authorList>
            <person name="Gilroy R."/>
            <person name="Ravi A."/>
            <person name="Getino M."/>
            <person name="Pursley I."/>
            <person name="Horton D.L."/>
            <person name="Alikhan N.F."/>
            <person name="Baker D."/>
            <person name="Gharbi K."/>
            <person name="Hall N."/>
            <person name="Watson M."/>
            <person name="Adriaenssens E.M."/>
            <person name="Foster-Nyarko E."/>
            <person name="Jarju S."/>
            <person name="Secka A."/>
            <person name="Antonio M."/>
            <person name="Oren A."/>
            <person name="Chaudhuri R.R."/>
            <person name="La Ragione R."/>
            <person name="Hildebrand F."/>
            <person name="Pallen M.J."/>
        </authorList>
    </citation>
    <scope>NUCLEOTIDE SEQUENCE</scope>
    <source>
        <strain evidence="7">26628</strain>
    </source>
</reference>
<dbReference type="Pfam" id="PF05670">
    <property type="entry name" value="NFACT-R_1"/>
    <property type="match status" value="1"/>
</dbReference>
<evidence type="ECO:0000256" key="3">
    <source>
        <dbReference type="ARBA" id="ARBA00022884"/>
    </source>
</evidence>
<organism evidence="7 8">
    <name type="scientific">Candidatus Borkfalkia faecigallinarum</name>
    <dbReference type="NCBI Taxonomy" id="2838509"/>
    <lineage>
        <taxon>Bacteria</taxon>
        <taxon>Bacillati</taxon>
        <taxon>Bacillota</taxon>
        <taxon>Clostridia</taxon>
        <taxon>Christensenellales</taxon>
        <taxon>Christensenellaceae</taxon>
        <taxon>Candidatus Borkfalkia</taxon>
    </lineage>
</organism>
<evidence type="ECO:0000259" key="6">
    <source>
        <dbReference type="Pfam" id="PF05670"/>
    </source>
</evidence>
<name>A0A9D1VSF0_9FIRM</name>
<dbReference type="HAMAP" id="MF_00844_B">
    <property type="entry name" value="RqcH_B"/>
    <property type="match status" value="1"/>
</dbReference>
<dbReference type="PANTHER" id="PTHR15239">
    <property type="entry name" value="NUCLEAR EXPORT MEDIATOR FACTOR NEMF"/>
    <property type="match status" value="1"/>
</dbReference>
<proteinExistence type="inferred from homology"/>
<keyword evidence="1 5" id="KW-0820">tRNA-binding</keyword>